<protein>
    <submittedName>
        <fullName evidence="1">Uncharacterized protein</fullName>
    </submittedName>
</protein>
<accession>A0AAD4MGS6</accession>
<reference evidence="1" key="1">
    <citation type="submission" date="2022-01" db="EMBL/GenBank/DDBJ databases">
        <title>Genome Sequence Resource for Two Populations of Ditylenchus destructor, the Migratory Endoparasitic Phytonematode.</title>
        <authorList>
            <person name="Zhang H."/>
            <person name="Lin R."/>
            <person name="Xie B."/>
        </authorList>
    </citation>
    <scope>NUCLEOTIDE SEQUENCE</scope>
    <source>
        <strain evidence="1">BazhouSP</strain>
    </source>
</reference>
<dbReference type="AlphaFoldDB" id="A0AAD4MGS6"/>
<sequence length="102" mass="11658">MDQLLSLGGKFVAKKHVDWFGGTYKLEADVPESEKKGDYKLVASSPLYDDVPLEFTVRDSDKSPYKFEHNATITETGMYVKNHDGQIVWHPDPDGAYKWTYL</sequence>
<keyword evidence="2" id="KW-1185">Reference proteome</keyword>
<proteinExistence type="predicted"/>
<organism evidence="1 2">
    <name type="scientific">Ditylenchus destructor</name>
    <dbReference type="NCBI Taxonomy" id="166010"/>
    <lineage>
        <taxon>Eukaryota</taxon>
        <taxon>Metazoa</taxon>
        <taxon>Ecdysozoa</taxon>
        <taxon>Nematoda</taxon>
        <taxon>Chromadorea</taxon>
        <taxon>Rhabditida</taxon>
        <taxon>Tylenchina</taxon>
        <taxon>Tylenchomorpha</taxon>
        <taxon>Sphaerularioidea</taxon>
        <taxon>Anguinidae</taxon>
        <taxon>Anguininae</taxon>
        <taxon>Ditylenchus</taxon>
    </lineage>
</organism>
<comment type="caution">
    <text evidence="1">The sequence shown here is derived from an EMBL/GenBank/DDBJ whole genome shotgun (WGS) entry which is preliminary data.</text>
</comment>
<gene>
    <name evidence="1" type="ORF">DdX_20662</name>
</gene>
<dbReference type="EMBL" id="JAKKPZ010000632">
    <property type="protein sequence ID" value="KAI1693416.1"/>
    <property type="molecule type" value="Genomic_DNA"/>
</dbReference>
<evidence type="ECO:0000313" key="2">
    <source>
        <dbReference type="Proteomes" id="UP001201812"/>
    </source>
</evidence>
<name>A0AAD4MGS6_9BILA</name>
<dbReference type="Proteomes" id="UP001201812">
    <property type="component" value="Unassembled WGS sequence"/>
</dbReference>
<evidence type="ECO:0000313" key="1">
    <source>
        <dbReference type="EMBL" id="KAI1693416.1"/>
    </source>
</evidence>